<dbReference type="Proteomes" id="UP000562492">
    <property type="component" value="Unassembled WGS sequence"/>
</dbReference>
<evidence type="ECO:0000313" key="7">
    <source>
        <dbReference type="Proteomes" id="UP000562492"/>
    </source>
</evidence>
<dbReference type="Pfam" id="PF07804">
    <property type="entry name" value="HipA_C"/>
    <property type="match status" value="1"/>
</dbReference>
<evidence type="ECO:0000256" key="2">
    <source>
        <dbReference type="ARBA" id="ARBA00022679"/>
    </source>
</evidence>
<keyword evidence="7" id="KW-1185">Reference proteome</keyword>
<dbReference type="InterPro" id="IPR052028">
    <property type="entry name" value="HipA_Ser/Thr_kinase"/>
</dbReference>
<comment type="caution">
    <text evidence="6">The sequence shown here is derived from an EMBL/GenBank/DDBJ whole genome shotgun (WGS) entry which is preliminary data.</text>
</comment>
<gene>
    <name evidence="6" type="ORF">HNP33_001351</name>
</gene>
<evidence type="ECO:0000256" key="3">
    <source>
        <dbReference type="ARBA" id="ARBA00022777"/>
    </source>
</evidence>
<dbReference type="InterPro" id="IPR012893">
    <property type="entry name" value="HipA-like_C"/>
</dbReference>
<name>A0ABR6RDR1_9BURK</name>
<evidence type="ECO:0000259" key="5">
    <source>
        <dbReference type="Pfam" id="PF13657"/>
    </source>
</evidence>
<dbReference type="Gene3D" id="1.10.1070.20">
    <property type="match status" value="1"/>
</dbReference>
<dbReference type="EMBL" id="JACHKZ010000006">
    <property type="protein sequence ID" value="MBB6577296.1"/>
    <property type="molecule type" value="Genomic_DNA"/>
</dbReference>
<dbReference type="InterPro" id="IPR017508">
    <property type="entry name" value="HipA_N1"/>
</dbReference>
<organism evidence="6 7">
    <name type="scientific">Comamonas odontotermitis</name>
    <dbReference type="NCBI Taxonomy" id="379895"/>
    <lineage>
        <taxon>Bacteria</taxon>
        <taxon>Pseudomonadati</taxon>
        <taxon>Pseudomonadota</taxon>
        <taxon>Betaproteobacteria</taxon>
        <taxon>Burkholderiales</taxon>
        <taxon>Comamonadaceae</taxon>
        <taxon>Comamonas</taxon>
    </lineage>
</organism>
<dbReference type="EC" id="2.7.11.1" evidence="6"/>
<feature type="domain" description="HipA-like C-terminal" evidence="4">
    <location>
        <begin position="172"/>
        <end position="386"/>
    </location>
</feature>
<dbReference type="RefSeq" id="WP_184706695.1">
    <property type="nucleotide sequence ID" value="NZ_JACHKZ010000006.1"/>
</dbReference>
<evidence type="ECO:0000259" key="4">
    <source>
        <dbReference type="Pfam" id="PF07804"/>
    </source>
</evidence>
<dbReference type="GO" id="GO:0004674">
    <property type="term" value="F:protein serine/threonine kinase activity"/>
    <property type="evidence" value="ECO:0007669"/>
    <property type="project" value="UniProtKB-EC"/>
</dbReference>
<reference evidence="6 7" key="1">
    <citation type="submission" date="2020-08" db="EMBL/GenBank/DDBJ databases">
        <title>Functional genomics of gut bacteria from endangered species of beetles.</title>
        <authorList>
            <person name="Carlos-Shanley C."/>
        </authorList>
    </citation>
    <scope>NUCLEOTIDE SEQUENCE [LARGE SCALE GENOMIC DNA]</scope>
    <source>
        <strain evidence="6 7">S00124</strain>
    </source>
</reference>
<evidence type="ECO:0000313" key="6">
    <source>
        <dbReference type="EMBL" id="MBB6577296.1"/>
    </source>
</evidence>
<protein>
    <submittedName>
        <fullName evidence="6">Serine/threonine-protein kinase HipA</fullName>
        <ecNumber evidence="6">2.7.11.1</ecNumber>
    </submittedName>
</protein>
<evidence type="ECO:0000256" key="1">
    <source>
        <dbReference type="ARBA" id="ARBA00010164"/>
    </source>
</evidence>
<accession>A0ABR6RDR1</accession>
<dbReference type="Pfam" id="PF13657">
    <property type="entry name" value="Couple_hipA"/>
    <property type="match status" value="1"/>
</dbReference>
<keyword evidence="2 6" id="KW-0808">Transferase</keyword>
<dbReference type="PANTHER" id="PTHR37419:SF8">
    <property type="entry name" value="TOXIN YJJJ"/>
    <property type="match status" value="1"/>
</dbReference>
<proteinExistence type="inferred from homology"/>
<keyword evidence="3 6" id="KW-0418">Kinase</keyword>
<sequence>MAERSITARGYRPQDQLYVWALVNPAAPVLVGELGLSQLVADCATFSYAPQWWNFPLSEDLPMVASQLFSAGESASAPGAIDDARPDRWGERIIRHIDRPARLSILEMLLFAGDDRFGALGVSVSADQYIPRALGPYPRLQDVAQLAAAVEDVQTQAPITPDIQRLVQPGVTLGGARPKALLQSEQGTCVIKFGELDDPVDTPLIEHATMTLAAKAGIQSAATGVLPLPPRYGKARHALTIARFDRAGPYRVHCLSAKTALRAANLPESYSALATILLRMGHPERQAAMREELFKRMVFNILTDNTDDHERNHSISLNLADGYYDLTPAYDMLPSLQNLGYQAMAVGRMGAESSVENALTEINDFGIKKQRALALVQQVAQVVDGWHAHFEQSGVCAADMELLHASIDRDALRLQRKAYLACGTSVGTFMQS</sequence>
<dbReference type="PANTHER" id="PTHR37419">
    <property type="entry name" value="SERINE/THREONINE-PROTEIN KINASE TOXIN HIPA"/>
    <property type="match status" value="1"/>
</dbReference>
<comment type="similarity">
    <text evidence="1">Belongs to the HipA Ser/Thr kinase family.</text>
</comment>
<feature type="domain" description="HipA N-terminal subdomain 1" evidence="5">
    <location>
        <begin position="32"/>
        <end position="122"/>
    </location>
</feature>